<sequence>MCHPGNQPKTGSWNGPPNLKTCLKGYSLMVRPGNETIFEARAPSNGKQKERAAVPKRDFIFWISLWIWFLAPDSGLTLGHHPVDYPSDWYLASDPQILALDHGASWPQFEILPENGHYCAVFPLHCKASYRAPWTRVKASEKQTRKKAS</sequence>
<accession>A0A151P7K3</accession>
<name>A0A151P7K3_ALLMI</name>
<dbReference type="EMBL" id="AKHW03000678">
    <property type="protein sequence ID" value="KYO44735.1"/>
    <property type="molecule type" value="Genomic_DNA"/>
</dbReference>
<comment type="caution">
    <text evidence="1">The sequence shown here is derived from an EMBL/GenBank/DDBJ whole genome shotgun (WGS) entry which is preliminary data.</text>
</comment>
<keyword evidence="2" id="KW-1185">Reference proteome</keyword>
<evidence type="ECO:0000313" key="1">
    <source>
        <dbReference type="EMBL" id="KYO44735.1"/>
    </source>
</evidence>
<gene>
    <name evidence="1" type="ORF">Y1Q_0016848</name>
</gene>
<dbReference type="Proteomes" id="UP000050525">
    <property type="component" value="Unassembled WGS sequence"/>
</dbReference>
<reference evidence="1 2" key="1">
    <citation type="journal article" date="2012" name="Genome Biol.">
        <title>Sequencing three crocodilian genomes to illuminate the evolution of archosaurs and amniotes.</title>
        <authorList>
            <person name="St John J.A."/>
            <person name="Braun E.L."/>
            <person name="Isberg S.R."/>
            <person name="Miles L.G."/>
            <person name="Chong A.Y."/>
            <person name="Gongora J."/>
            <person name="Dalzell P."/>
            <person name="Moran C."/>
            <person name="Bed'hom B."/>
            <person name="Abzhanov A."/>
            <person name="Burgess S.C."/>
            <person name="Cooksey A.M."/>
            <person name="Castoe T.A."/>
            <person name="Crawford N.G."/>
            <person name="Densmore L.D."/>
            <person name="Drew J.C."/>
            <person name="Edwards S.V."/>
            <person name="Faircloth B.C."/>
            <person name="Fujita M.K."/>
            <person name="Greenwold M.J."/>
            <person name="Hoffmann F.G."/>
            <person name="Howard J.M."/>
            <person name="Iguchi T."/>
            <person name="Janes D.E."/>
            <person name="Khan S.Y."/>
            <person name="Kohno S."/>
            <person name="de Koning A.J."/>
            <person name="Lance S.L."/>
            <person name="McCarthy F.M."/>
            <person name="McCormack J.E."/>
            <person name="Merchant M.E."/>
            <person name="Peterson D.G."/>
            <person name="Pollock D.D."/>
            <person name="Pourmand N."/>
            <person name="Raney B.J."/>
            <person name="Roessler K.A."/>
            <person name="Sanford J.R."/>
            <person name="Sawyer R.H."/>
            <person name="Schmidt C.J."/>
            <person name="Triplett E.W."/>
            <person name="Tuberville T.D."/>
            <person name="Venegas-Anaya M."/>
            <person name="Howard J.T."/>
            <person name="Jarvis E.D."/>
            <person name="Guillette L.J.Jr."/>
            <person name="Glenn T.C."/>
            <person name="Green R.E."/>
            <person name="Ray D.A."/>
        </authorList>
    </citation>
    <scope>NUCLEOTIDE SEQUENCE [LARGE SCALE GENOMIC DNA]</scope>
    <source>
        <strain evidence="1">KSC_2009_1</strain>
    </source>
</reference>
<proteinExistence type="predicted"/>
<evidence type="ECO:0000313" key="2">
    <source>
        <dbReference type="Proteomes" id="UP000050525"/>
    </source>
</evidence>
<protein>
    <submittedName>
        <fullName evidence="1">Uncharacterized protein</fullName>
    </submittedName>
</protein>
<organism evidence="1 2">
    <name type="scientific">Alligator mississippiensis</name>
    <name type="common">American alligator</name>
    <dbReference type="NCBI Taxonomy" id="8496"/>
    <lineage>
        <taxon>Eukaryota</taxon>
        <taxon>Metazoa</taxon>
        <taxon>Chordata</taxon>
        <taxon>Craniata</taxon>
        <taxon>Vertebrata</taxon>
        <taxon>Euteleostomi</taxon>
        <taxon>Archelosauria</taxon>
        <taxon>Archosauria</taxon>
        <taxon>Crocodylia</taxon>
        <taxon>Alligatoridae</taxon>
        <taxon>Alligatorinae</taxon>
        <taxon>Alligator</taxon>
    </lineage>
</organism>
<dbReference type="AlphaFoldDB" id="A0A151P7K3"/>